<feature type="transmembrane region" description="Helical" evidence="7">
    <location>
        <begin position="343"/>
        <end position="364"/>
    </location>
</feature>
<keyword evidence="11" id="KW-1185">Reference proteome</keyword>
<dbReference type="Gene3D" id="2.40.10.220">
    <property type="entry name" value="predicted glycosyltransferase like domains"/>
    <property type="match status" value="1"/>
</dbReference>
<keyword evidence="3 10" id="KW-0808">Transferase</keyword>
<evidence type="ECO:0000256" key="6">
    <source>
        <dbReference type="ARBA" id="ARBA00023136"/>
    </source>
</evidence>
<evidence type="ECO:0000256" key="1">
    <source>
        <dbReference type="ARBA" id="ARBA00004141"/>
    </source>
</evidence>
<dbReference type="Pfam" id="PF13632">
    <property type="entry name" value="Glyco_trans_2_3"/>
    <property type="match status" value="1"/>
</dbReference>
<feature type="domain" description="Glycosyltransferase 2-like" evidence="9">
    <location>
        <begin position="197"/>
        <end position="381"/>
    </location>
</feature>
<dbReference type="InterPro" id="IPR050321">
    <property type="entry name" value="Glycosyltr_2/OpgH_subfam"/>
</dbReference>
<gene>
    <name evidence="10" type="ORF">FC26_GL001508</name>
</gene>
<dbReference type="PANTHER" id="PTHR43867:SF2">
    <property type="entry name" value="CELLULOSE SYNTHASE CATALYTIC SUBUNIT A [UDP-FORMING]"/>
    <property type="match status" value="1"/>
</dbReference>
<evidence type="ECO:0000259" key="8">
    <source>
        <dbReference type="Pfam" id="PF07238"/>
    </source>
</evidence>
<feature type="transmembrane region" description="Helical" evidence="7">
    <location>
        <begin position="29"/>
        <end position="53"/>
    </location>
</feature>
<dbReference type="GO" id="GO:0005886">
    <property type="term" value="C:plasma membrane"/>
    <property type="evidence" value="ECO:0007669"/>
    <property type="project" value="TreeGrafter"/>
</dbReference>
<feature type="domain" description="PilZ" evidence="8">
    <location>
        <begin position="505"/>
        <end position="606"/>
    </location>
</feature>
<dbReference type="Pfam" id="PF07238">
    <property type="entry name" value="PilZ"/>
    <property type="match status" value="1"/>
</dbReference>
<dbReference type="InterPro" id="IPR029044">
    <property type="entry name" value="Nucleotide-diphossugar_trans"/>
</dbReference>
<reference evidence="10 11" key="1">
    <citation type="journal article" date="2015" name="Genome Announc.">
        <title>Expanding the biotechnology potential of lactobacilli through comparative genomics of 213 strains and associated genera.</title>
        <authorList>
            <person name="Sun Z."/>
            <person name="Harris H.M."/>
            <person name="McCann A."/>
            <person name="Guo C."/>
            <person name="Argimon S."/>
            <person name="Zhang W."/>
            <person name="Yang X."/>
            <person name="Jeffery I.B."/>
            <person name="Cooney J.C."/>
            <person name="Kagawa T.F."/>
            <person name="Liu W."/>
            <person name="Song Y."/>
            <person name="Salvetti E."/>
            <person name="Wrobel A."/>
            <person name="Rasinkangas P."/>
            <person name="Parkhill J."/>
            <person name="Rea M.C."/>
            <person name="O'Sullivan O."/>
            <person name="Ritari J."/>
            <person name="Douillard F.P."/>
            <person name="Paul Ross R."/>
            <person name="Yang R."/>
            <person name="Briner A.E."/>
            <person name="Felis G.E."/>
            <person name="de Vos W.M."/>
            <person name="Barrangou R."/>
            <person name="Klaenhammer T.R."/>
            <person name="Caufield P.W."/>
            <person name="Cui Y."/>
            <person name="Zhang H."/>
            <person name="O'Toole P.W."/>
        </authorList>
    </citation>
    <scope>NUCLEOTIDE SEQUENCE [LARGE SCALE GENOMIC DNA]</scope>
    <source>
        <strain evidence="10 11">DSM 20634</strain>
    </source>
</reference>
<evidence type="ECO:0000256" key="4">
    <source>
        <dbReference type="ARBA" id="ARBA00022692"/>
    </source>
</evidence>
<dbReference type="Proteomes" id="UP000051733">
    <property type="component" value="Unassembled WGS sequence"/>
</dbReference>
<evidence type="ECO:0000256" key="7">
    <source>
        <dbReference type="SAM" id="Phobius"/>
    </source>
</evidence>
<sequence>MYIFAIVLSVLYLLWRVLFTIPWHTHIGVLIFALALVISEIVSNLTAYVLIILRLMEDRHRQTITIPEYDLSQPLPDVDILIVTHNEDVALLKKTVNAATFIDYPDKARVHIVLCDDGNRPEVARLARQYHVDYIGMTGNKKAKSGNINHALAQLHAPLFAIFDADMIPFSGFLADTVPLFVDNLRQQSVDSNTQPLGFVQTPQSFYNADIFQFNLFSEKIVANEQDFFSRDVNVLNGYNKIALFTGSNAMFLRQAVKEVGWFPTDTLTEDFELGAKINIAGYASLATANPQSSGITPVDIKGVVKQRTRWARGVIQSCRNIHIFTNPRIPFLNRIVLINTYLYWWSFLRRLIYIAAPILYALFKFQVVYANFWILMIVWAPGYFLLHVVLGDASSKIRNERWGEVQETFFAPYLFLPVLLQTLRIKAKKFKVTNKNSKATKRDLLYILPYLLMWLTTLVAIIKFNYGKWGSEIIVGSVITFWLLMHFINLSFCLFISLGRTIYRQNERFVRKFNGEISIDGQAQSIPIRTNDISETGLSFVTVDPRIELAVQTHFTGVLWHRDQTKVQFSGTIVRQTKDREQTNLGAVVTTTSFKDRNYFLHLVYDGESGMLPKEQDSWITPFDELNMNFTLRLKQLQRKLSIFTTRN</sequence>
<dbReference type="SUPFAM" id="SSF53448">
    <property type="entry name" value="Nucleotide-diphospho-sugar transferases"/>
    <property type="match status" value="1"/>
</dbReference>
<proteinExistence type="predicted"/>
<evidence type="ECO:0000256" key="5">
    <source>
        <dbReference type="ARBA" id="ARBA00022989"/>
    </source>
</evidence>
<dbReference type="InterPro" id="IPR001173">
    <property type="entry name" value="Glyco_trans_2-like"/>
</dbReference>
<dbReference type="STRING" id="1423813.FC26_GL001508"/>
<keyword evidence="4 7" id="KW-0812">Transmembrane</keyword>
<dbReference type="GO" id="GO:0035438">
    <property type="term" value="F:cyclic-di-GMP binding"/>
    <property type="evidence" value="ECO:0007669"/>
    <property type="project" value="InterPro"/>
</dbReference>
<evidence type="ECO:0000259" key="9">
    <source>
        <dbReference type="Pfam" id="PF13632"/>
    </source>
</evidence>
<comment type="subcellular location">
    <subcellularLocation>
        <location evidence="1">Membrane</location>
        <topology evidence="1">Multi-pass membrane protein</topology>
    </subcellularLocation>
</comment>
<organism evidence="10 11">
    <name type="scientific">Paucilactobacillus vaccinostercus DSM 20634</name>
    <dbReference type="NCBI Taxonomy" id="1423813"/>
    <lineage>
        <taxon>Bacteria</taxon>
        <taxon>Bacillati</taxon>
        <taxon>Bacillota</taxon>
        <taxon>Bacilli</taxon>
        <taxon>Lactobacillales</taxon>
        <taxon>Lactobacillaceae</taxon>
        <taxon>Paucilactobacillus</taxon>
    </lineage>
</organism>
<dbReference type="CDD" id="cd06421">
    <property type="entry name" value="CESA_CelA_like"/>
    <property type="match status" value="1"/>
</dbReference>
<dbReference type="PATRIC" id="fig|1423813.3.peg.1533"/>
<evidence type="ECO:0000256" key="2">
    <source>
        <dbReference type="ARBA" id="ARBA00022676"/>
    </source>
</evidence>
<feature type="transmembrane region" description="Helical" evidence="7">
    <location>
        <begin position="370"/>
        <end position="391"/>
    </location>
</feature>
<evidence type="ECO:0000256" key="3">
    <source>
        <dbReference type="ARBA" id="ARBA00022679"/>
    </source>
</evidence>
<dbReference type="EMBL" id="AYYY01000025">
    <property type="protein sequence ID" value="KRM61435.1"/>
    <property type="molecule type" value="Genomic_DNA"/>
</dbReference>
<dbReference type="InterPro" id="IPR009875">
    <property type="entry name" value="PilZ_domain"/>
</dbReference>
<dbReference type="GO" id="GO:0016758">
    <property type="term" value="F:hexosyltransferase activity"/>
    <property type="evidence" value="ECO:0007669"/>
    <property type="project" value="TreeGrafter"/>
</dbReference>
<name>A0A0R2AB94_9LACO</name>
<feature type="transmembrane region" description="Helical" evidence="7">
    <location>
        <begin position="445"/>
        <end position="463"/>
    </location>
</feature>
<dbReference type="PANTHER" id="PTHR43867">
    <property type="entry name" value="CELLULOSE SYNTHASE CATALYTIC SUBUNIT A [UDP-FORMING]"/>
    <property type="match status" value="1"/>
</dbReference>
<dbReference type="Gene3D" id="3.90.550.10">
    <property type="entry name" value="Spore Coat Polysaccharide Biosynthesis Protein SpsA, Chain A"/>
    <property type="match status" value="1"/>
</dbReference>
<comment type="caution">
    <text evidence="10">The sequence shown here is derived from an EMBL/GenBank/DDBJ whole genome shotgun (WGS) entry which is preliminary data.</text>
</comment>
<keyword evidence="6 7" id="KW-0472">Membrane</keyword>
<keyword evidence="5 7" id="KW-1133">Transmembrane helix</keyword>
<dbReference type="AlphaFoldDB" id="A0A0R2AB94"/>
<protein>
    <submittedName>
        <fullName evidence="10">Glycosyltransferase</fullName>
    </submittedName>
</protein>
<accession>A0A0R2AB94</accession>
<keyword evidence="2" id="KW-0328">Glycosyltransferase</keyword>
<evidence type="ECO:0000313" key="11">
    <source>
        <dbReference type="Proteomes" id="UP000051733"/>
    </source>
</evidence>
<feature type="transmembrane region" description="Helical" evidence="7">
    <location>
        <begin position="475"/>
        <end position="499"/>
    </location>
</feature>
<evidence type="ECO:0000313" key="10">
    <source>
        <dbReference type="EMBL" id="KRM61435.1"/>
    </source>
</evidence>